<evidence type="ECO:0000256" key="19">
    <source>
        <dbReference type="ARBA" id="ARBA00023180"/>
    </source>
</evidence>
<dbReference type="Gene3D" id="2.60.40.1910">
    <property type="match status" value="1"/>
</dbReference>
<keyword evidence="19" id="KW-0325">Glycoprotein</keyword>
<feature type="transmembrane region" description="Helical" evidence="24">
    <location>
        <begin position="12"/>
        <end position="33"/>
    </location>
</feature>
<evidence type="ECO:0000256" key="7">
    <source>
        <dbReference type="ARBA" id="ARBA00022657"/>
    </source>
</evidence>
<evidence type="ECO:0000256" key="9">
    <source>
        <dbReference type="ARBA" id="ARBA00022692"/>
    </source>
</evidence>
<evidence type="ECO:0000256" key="15">
    <source>
        <dbReference type="ARBA" id="ARBA00022989"/>
    </source>
</evidence>
<dbReference type="FunFam" id="2.60.40.1910:FF:000005">
    <property type="entry name" value="Aminopeptidase"/>
    <property type="match status" value="1"/>
</dbReference>
<proteinExistence type="inferred from homology"/>
<dbReference type="Gene3D" id="2.60.40.1730">
    <property type="entry name" value="tricorn interacting facor f3 domain"/>
    <property type="match status" value="1"/>
</dbReference>
<dbReference type="EMBL" id="WNTK01000002">
    <property type="protein sequence ID" value="KAG9489175.1"/>
    <property type="molecule type" value="Genomic_DNA"/>
</dbReference>
<keyword evidence="16 24" id="KW-0482">Metalloprotease</keyword>
<evidence type="ECO:0000256" key="17">
    <source>
        <dbReference type="ARBA" id="ARBA00023136"/>
    </source>
</evidence>
<dbReference type="Pfam" id="PF17900">
    <property type="entry name" value="Peptidase_M1_N"/>
    <property type="match status" value="1"/>
</dbReference>
<evidence type="ECO:0000259" key="27">
    <source>
        <dbReference type="Pfam" id="PF11838"/>
    </source>
</evidence>
<dbReference type="CDD" id="cd09601">
    <property type="entry name" value="M1_APN-Q_like"/>
    <property type="match status" value="1"/>
</dbReference>
<accession>A0A8J6FLM9</accession>
<dbReference type="PANTHER" id="PTHR11533">
    <property type="entry name" value="PROTEASE M1 ZINC METALLOPROTEASE"/>
    <property type="match status" value="1"/>
</dbReference>
<evidence type="ECO:0000256" key="18">
    <source>
        <dbReference type="ARBA" id="ARBA00023157"/>
    </source>
</evidence>
<feature type="region of interest" description="Disordered" evidence="25">
    <location>
        <begin position="40"/>
        <end position="66"/>
    </location>
</feature>
<dbReference type="GO" id="GO:0006508">
    <property type="term" value="P:proteolysis"/>
    <property type="evidence" value="ECO:0007669"/>
    <property type="project" value="UniProtKB-KW"/>
</dbReference>
<comment type="similarity">
    <text evidence="3 24">Belongs to the peptidase M1 family.</text>
</comment>
<dbReference type="FunFam" id="2.60.40.1730:FF:000012">
    <property type="entry name" value="Aminopeptidase N"/>
    <property type="match status" value="1"/>
</dbReference>
<dbReference type="InterPro" id="IPR050344">
    <property type="entry name" value="Peptidase_M1_aminopeptidases"/>
</dbReference>
<dbReference type="GO" id="GO:0008270">
    <property type="term" value="F:zinc ion binding"/>
    <property type="evidence" value="ECO:0007669"/>
    <property type="project" value="UniProtKB-UniRule"/>
</dbReference>
<dbReference type="FunFam" id="1.25.50.20:FF:000012">
    <property type="entry name" value="Aminopeptidase N"/>
    <property type="match status" value="1"/>
</dbReference>
<dbReference type="FunFam" id="1.10.390.10:FF:000016">
    <property type="entry name" value="Glutamyl aminopeptidase"/>
    <property type="match status" value="1"/>
</dbReference>
<keyword evidence="13 22" id="KW-0862">Zinc</keyword>
<dbReference type="InterPro" id="IPR034016">
    <property type="entry name" value="M1_APN-typ"/>
</dbReference>
<dbReference type="InterPro" id="IPR045357">
    <property type="entry name" value="Aminopeptidase_N-like_N"/>
</dbReference>
<comment type="subcellular location">
    <subcellularLocation>
        <location evidence="2">Cell membrane</location>
        <topology evidence="2">Single-pass type II membrane protein</topology>
    </subcellularLocation>
</comment>
<feature type="site" description="Transition state stabilizer" evidence="23">
    <location>
        <position position="472"/>
    </location>
</feature>
<keyword evidence="12 24" id="KW-0378">Hydrolase</keyword>
<feature type="active site" description="Proton acceptor" evidence="21">
    <location>
        <position position="384"/>
    </location>
</feature>
<dbReference type="InterPro" id="IPR001930">
    <property type="entry name" value="Peptidase_M1"/>
</dbReference>
<evidence type="ECO:0000256" key="10">
    <source>
        <dbReference type="ARBA" id="ARBA00022723"/>
    </source>
</evidence>
<dbReference type="InterPro" id="IPR024571">
    <property type="entry name" value="ERAP1-like_C_dom"/>
</dbReference>
<dbReference type="Gene3D" id="1.10.390.10">
    <property type="entry name" value="Neutral Protease Domain 2"/>
    <property type="match status" value="1"/>
</dbReference>
<keyword evidence="10 22" id="KW-0479">Metal-binding</keyword>
<evidence type="ECO:0000256" key="21">
    <source>
        <dbReference type="PIRSR" id="PIRSR634016-1"/>
    </source>
</evidence>
<dbReference type="GO" id="GO:0070006">
    <property type="term" value="F:metalloaminopeptidase activity"/>
    <property type="evidence" value="ECO:0007669"/>
    <property type="project" value="TreeGrafter"/>
</dbReference>
<dbReference type="PRINTS" id="PR00756">
    <property type="entry name" value="ALADIPTASE"/>
</dbReference>
<evidence type="ECO:0000256" key="20">
    <source>
        <dbReference type="ARBA" id="ARBA00047171"/>
    </source>
</evidence>
<evidence type="ECO:0000256" key="24">
    <source>
        <dbReference type="RuleBase" id="RU364040"/>
    </source>
</evidence>
<protein>
    <recommendedName>
        <fullName evidence="24">Aminopeptidase</fullName>
        <ecNumber evidence="24">3.4.11.-</ecNumber>
    </recommendedName>
</protein>
<dbReference type="Proteomes" id="UP000770717">
    <property type="component" value="Unassembled WGS sequence"/>
</dbReference>
<keyword evidence="30" id="KW-1185">Reference proteome</keyword>
<name>A0A8J6FLM9_ELECQ</name>
<evidence type="ECO:0000313" key="29">
    <source>
        <dbReference type="EMBL" id="KAG9489175.1"/>
    </source>
</evidence>
<dbReference type="GO" id="GO:0043171">
    <property type="term" value="P:peptide catabolic process"/>
    <property type="evidence" value="ECO:0007669"/>
    <property type="project" value="TreeGrafter"/>
</dbReference>
<comment type="cofactor">
    <cofactor evidence="22 24">
        <name>Zn(2+)</name>
        <dbReference type="ChEBI" id="CHEBI:29105"/>
    </cofactor>
    <text evidence="22 24">Binds 1 zinc ion per subunit.</text>
</comment>
<keyword evidence="17 24" id="KW-0472">Membrane</keyword>
<dbReference type="GO" id="GO:0005615">
    <property type="term" value="C:extracellular space"/>
    <property type="evidence" value="ECO:0007669"/>
    <property type="project" value="TreeGrafter"/>
</dbReference>
<keyword evidence="6" id="KW-0765">Sulfation</keyword>
<dbReference type="AlphaFoldDB" id="A0A8J6FLM9"/>
<comment type="subunit">
    <text evidence="20">Homodimer. Interacts with SLC6A19.</text>
</comment>
<evidence type="ECO:0000313" key="30">
    <source>
        <dbReference type="Proteomes" id="UP000770717"/>
    </source>
</evidence>
<dbReference type="Gene3D" id="1.25.50.20">
    <property type="match status" value="1"/>
</dbReference>
<feature type="domain" description="Aminopeptidase N-like N-terminal" evidence="28">
    <location>
        <begin position="84"/>
        <end position="276"/>
    </location>
</feature>
<keyword evidence="4 24" id="KW-0031">Aminopeptidase</keyword>
<sequence length="943" mass="107329">MAKGFYVSKLVAFVGIFFSIAAVATIIALAVVYSNEKSNNNKAENGEATTTVSTVSTSTALDGPTTPASNELWDRYRLPHHLIPQHYNVDLRPVLTKNENGLYVFNGVSEAYFTCRAATKHVIIHSKNLNYTNPPKLTDEYNTVIDYEKHFFSTKTDFLILELKGELETLKKYILHTEFIGELAADLAGFYRSEYVEDGETKIIATTQMQAADARKAFPCFDEPALKATFNITIRHKPDYVALSNMNPIDVSNETWNAETWQVTKFAQSVKMSTYLVAFIVSQFSPAGNETVKANIWGRKKAIVDEKQGDYALDKTGLILEFLQDYYNYSYPLPKSDQVALPDFSAGAMENWGLVTYRDTALLYDPNESSIGNKERVVTVIAHELAHQWFGNLVTIRWWNDLWLNEGFASYVEYLGADYAEDTWNIKDLAVLNDIHRVMAVDALASSHPLTSKEEDVNTPEDISALFDSITYSKGASVIRMLSSFLTEELFKTGLQAYLKKHAFDNTVYYELWESLQEAYDNEANRVYLPATIGDIMDTWVLQMGFPVVTINTTDGSLTQKHFLLDPTSVVNHTSPYNYTWFVPISFVTNSSVEGHVWLTQETGMNSSFHLTGDNDWLLANINVTGYYRVNYDDRNWDRLLQQLENNHTVIPVINRAQIIDDSFNLARAQIISTTRALQTTRFLSKDKYMKQQVEPLFWHFNTTTNNFKDRPETLTEQYNEINAVSMACSYGIAECEQLVTELFQEWKNTKINKIHPNLRSTIYCNAIAQGGEDEWNFLWEQFNTTTNAQEADKLRAALACSKEPFILNRLLEYSLDPNKIRRQDTLSTITNVANNVVGQNLAWDFIRANWKTLVDNIGGGMSFGNVISGVSRRFNTDFDLQQLQDFKKFNTDNNIGFGTATLTLEQAIEKTRANIVWVKQNKDAVQNWFEGAMGHRDENTHI</sequence>
<keyword evidence="18" id="KW-1015">Disulfide bond</keyword>
<reference evidence="29" key="1">
    <citation type="thesis" date="2020" institute="ProQuest LLC" country="789 East Eisenhower Parkway, Ann Arbor, MI, USA">
        <title>Comparative Genomics and Chromosome Evolution.</title>
        <authorList>
            <person name="Mudd A.B."/>
        </authorList>
    </citation>
    <scope>NUCLEOTIDE SEQUENCE</scope>
    <source>
        <strain evidence="29">HN-11 Male</strain>
        <tissue evidence="29">Kidney and liver</tissue>
    </source>
</reference>
<gene>
    <name evidence="29" type="ORF">GDO78_005267</name>
</gene>
<evidence type="ECO:0000256" key="3">
    <source>
        <dbReference type="ARBA" id="ARBA00010136"/>
    </source>
</evidence>
<comment type="caution">
    <text evidence="29">The sequence shown here is derived from an EMBL/GenBank/DDBJ whole genome shotgun (WGS) entry which is preliminary data.</text>
</comment>
<dbReference type="EC" id="3.4.11.-" evidence="24"/>
<feature type="binding site" evidence="22">
    <location>
        <position position="406"/>
    </location>
    <ligand>
        <name>Zn(2+)</name>
        <dbReference type="ChEBI" id="CHEBI:29105"/>
        <note>catalytic</note>
    </ligand>
</feature>
<evidence type="ECO:0000256" key="11">
    <source>
        <dbReference type="ARBA" id="ARBA00022782"/>
    </source>
</evidence>
<feature type="domain" description="ERAP1-like C-terminal" evidence="27">
    <location>
        <begin position="687"/>
        <end position="913"/>
    </location>
</feature>
<dbReference type="OrthoDB" id="510539at2759"/>
<dbReference type="InterPro" id="IPR027268">
    <property type="entry name" value="Peptidase_M4/M1_CTD_sf"/>
</dbReference>
<dbReference type="PANTHER" id="PTHR11533:SF172">
    <property type="entry name" value="AMINOPEPTIDASE N"/>
    <property type="match status" value="1"/>
</dbReference>
<evidence type="ECO:0000256" key="13">
    <source>
        <dbReference type="ARBA" id="ARBA00022833"/>
    </source>
</evidence>
<keyword evidence="14" id="KW-0735">Signal-anchor</keyword>
<evidence type="ECO:0000256" key="6">
    <source>
        <dbReference type="ARBA" id="ARBA00022641"/>
    </source>
</evidence>
<evidence type="ECO:0000259" key="26">
    <source>
        <dbReference type="Pfam" id="PF01433"/>
    </source>
</evidence>
<keyword evidence="8 24" id="KW-0645">Protease</keyword>
<evidence type="ECO:0000256" key="14">
    <source>
        <dbReference type="ARBA" id="ARBA00022968"/>
    </source>
</evidence>
<evidence type="ECO:0000259" key="28">
    <source>
        <dbReference type="Pfam" id="PF17900"/>
    </source>
</evidence>
<evidence type="ECO:0000256" key="16">
    <source>
        <dbReference type="ARBA" id="ARBA00023049"/>
    </source>
</evidence>
<keyword evidence="11" id="KW-0221">Differentiation</keyword>
<dbReference type="GO" id="GO:0016285">
    <property type="term" value="F:alanyl aminopeptidase activity"/>
    <property type="evidence" value="ECO:0007669"/>
    <property type="project" value="UniProtKB-EC"/>
</dbReference>
<evidence type="ECO:0000256" key="22">
    <source>
        <dbReference type="PIRSR" id="PIRSR634016-3"/>
    </source>
</evidence>
<organism evidence="29 30">
    <name type="scientific">Eleutherodactylus coqui</name>
    <name type="common">Puerto Rican coqui</name>
    <dbReference type="NCBI Taxonomy" id="57060"/>
    <lineage>
        <taxon>Eukaryota</taxon>
        <taxon>Metazoa</taxon>
        <taxon>Chordata</taxon>
        <taxon>Craniata</taxon>
        <taxon>Vertebrata</taxon>
        <taxon>Euteleostomi</taxon>
        <taxon>Amphibia</taxon>
        <taxon>Batrachia</taxon>
        <taxon>Anura</taxon>
        <taxon>Neobatrachia</taxon>
        <taxon>Hyloidea</taxon>
        <taxon>Eleutherodactylidae</taxon>
        <taxon>Eleutherodactylinae</taxon>
        <taxon>Eleutherodactylus</taxon>
        <taxon>Eleutherodactylus</taxon>
    </lineage>
</organism>
<evidence type="ECO:0000256" key="8">
    <source>
        <dbReference type="ARBA" id="ARBA00022670"/>
    </source>
</evidence>
<evidence type="ECO:0000256" key="23">
    <source>
        <dbReference type="PIRSR" id="PIRSR634016-4"/>
    </source>
</evidence>
<evidence type="ECO:0000256" key="2">
    <source>
        <dbReference type="ARBA" id="ARBA00004401"/>
    </source>
</evidence>
<keyword evidence="9 24" id="KW-0812">Transmembrane</keyword>
<dbReference type="SUPFAM" id="SSF63737">
    <property type="entry name" value="Leukotriene A4 hydrolase N-terminal domain"/>
    <property type="match status" value="1"/>
</dbReference>
<keyword evidence="5" id="KW-1003">Cell membrane</keyword>
<dbReference type="GO" id="GO:0042277">
    <property type="term" value="F:peptide binding"/>
    <property type="evidence" value="ECO:0007669"/>
    <property type="project" value="TreeGrafter"/>
</dbReference>
<keyword evidence="7" id="KW-0037">Angiogenesis</keyword>
<evidence type="ECO:0000256" key="5">
    <source>
        <dbReference type="ARBA" id="ARBA00022475"/>
    </source>
</evidence>
<evidence type="ECO:0000256" key="12">
    <source>
        <dbReference type="ARBA" id="ARBA00022801"/>
    </source>
</evidence>
<feature type="domain" description="Peptidase M1 membrane alanine aminopeptidase" evidence="26">
    <location>
        <begin position="311"/>
        <end position="540"/>
    </location>
</feature>
<dbReference type="GO" id="GO:0001525">
    <property type="term" value="P:angiogenesis"/>
    <property type="evidence" value="ECO:0007669"/>
    <property type="project" value="UniProtKB-KW"/>
</dbReference>
<dbReference type="Pfam" id="PF11838">
    <property type="entry name" value="ERAP1_C"/>
    <property type="match status" value="1"/>
</dbReference>
<dbReference type="GO" id="GO:0005737">
    <property type="term" value="C:cytoplasm"/>
    <property type="evidence" value="ECO:0007669"/>
    <property type="project" value="TreeGrafter"/>
</dbReference>
<dbReference type="InterPro" id="IPR014782">
    <property type="entry name" value="Peptidase_M1_dom"/>
</dbReference>
<evidence type="ECO:0000256" key="1">
    <source>
        <dbReference type="ARBA" id="ARBA00000098"/>
    </source>
</evidence>
<dbReference type="SUPFAM" id="SSF55486">
    <property type="entry name" value="Metalloproteases ('zincins'), catalytic domain"/>
    <property type="match status" value="1"/>
</dbReference>
<comment type="catalytic activity">
    <reaction evidence="1">
        <text>Release of an N-terminal amino acid, Xaa-|-Yaa- from a peptide, amide or arylamide. Xaa is preferably Ala, but may be most amino acids including Pro (slow action). When a terminal hydrophobic residue is followed by a prolyl residue, the two may be released as an intact Xaa-Pro dipeptide.</text>
        <dbReference type="EC" id="3.4.11.2"/>
    </reaction>
</comment>
<dbReference type="InterPro" id="IPR042097">
    <property type="entry name" value="Aminopeptidase_N-like_N_sf"/>
</dbReference>
<keyword evidence="15 24" id="KW-1133">Transmembrane helix</keyword>
<feature type="binding site" evidence="22">
    <location>
        <position position="383"/>
    </location>
    <ligand>
        <name>Zn(2+)</name>
        <dbReference type="ChEBI" id="CHEBI:29105"/>
        <note>catalytic</note>
    </ligand>
</feature>
<evidence type="ECO:0000256" key="25">
    <source>
        <dbReference type="SAM" id="MobiDB-lite"/>
    </source>
</evidence>
<feature type="binding site" evidence="22">
    <location>
        <position position="387"/>
    </location>
    <ligand>
        <name>Zn(2+)</name>
        <dbReference type="ChEBI" id="CHEBI:29105"/>
        <note>catalytic</note>
    </ligand>
</feature>
<dbReference type="GO" id="GO:0030154">
    <property type="term" value="P:cell differentiation"/>
    <property type="evidence" value="ECO:0007669"/>
    <property type="project" value="UniProtKB-KW"/>
</dbReference>
<dbReference type="GO" id="GO:0005886">
    <property type="term" value="C:plasma membrane"/>
    <property type="evidence" value="ECO:0007669"/>
    <property type="project" value="UniProtKB-SubCell"/>
</dbReference>
<feature type="compositionally biased region" description="Low complexity" evidence="25">
    <location>
        <begin position="40"/>
        <end position="59"/>
    </location>
</feature>
<evidence type="ECO:0000256" key="4">
    <source>
        <dbReference type="ARBA" id="ARBA00022438"/>
    </source>
</evidence>
<dbReference type="Pfam" id="PF01433">
    <property type="entry name" value="Peptidase_M1"/>
    <property type="match status" value="1"/>
</dbReference>